<dbReference type="SUPFAM" id="SSF144232">
    <property type="entry name" value="HIT/MYND zinc finger-like"/>
    <property type="match status" value="1"/>
</dbReference>
<keyword evidence="7" id="KW-1185">Reference proteome</keyword>
<dbReference type="AlphaFoldDB" id="A0A9P7RYC5"/>
<evidence type="ECO:0000256" key="2">
    <source>
        <dbReference type="ARBA" id="ARBA00022771"/>
    </source>
</evidence>
<reference evidence="6" key="1">
    <citation type="journal article" date="2021" name="Genome Biol. Evol.">
        <title>The assembled and annotated genome of the fairy-ring fungus Marasmius oreades.</title>
        <authorList>
            <person name="Hiltunen M."/>
            <person name="Ament-Velasquez S.L."/>
            <person name="Johannesson H."/>
        </authorList>
    </citation>
    <scope>NUCLEOTIDE SEQUENCE</scope>
    <source>
        <strain evidence="6">03SP1</strain>
    </source>
</reference>
<evidence type="ECO:0000256" key="3">
    <source>
        <dbReference type="ARBA" id="ARBA00022833"/>
    </source>
</evidence>
<dbReference type="GeneID" id="66079399"/>
<proteinExistence type="predicted"/>
<accession>A0A9P7RYC5</accession>
<dbReference type="InterPro" id="IPR002893">
    <property type="entry name" value="Znf_MYND"/>
</dbReference>
<keyword evidence="3" id="KW-0862">Zinc</keyword>
<dbReference type="EMBL" id="CM032186">
    <property type="protein sequence ID" value="KAG7091273.1"/>
    <property type="molecule type" value="Genomic_DNA"/>
</dbReference>
<gene>
    <name evidence="6" type="ORF">E1B28_010323</name>
</gene>
<keyword evidence="1" id="KW-0479">Metal-binding</keyword>
<dbReference type="Proteomes" id="UP001049176">
    <property type="component" value="Chromosome 6"/>
</dbReference>
<sequence>MAKIAVVNDFVFCLTHGSEVCNKCYFDHRTTNNQRMKKQLSKAFPKLSEQDLLDRPPLSNALVLALDSGKKDPSGLILYQCRLHNTTNCKTCFDWINLAIANLKKASTRGNVIAIEATREEKLGFLSSMGVELSPNTRLPEEAVDKRLRGAIDGAQYFYSVIDEVPVNPASFPMWSKTDPENKPLVLAVRRGNFAEVTAMLKARGENPFPLYQNAFMDVRQTLMTLGKHFDDGHPEAVLQDKGHDYAICMRVLEVRKVALDVPMFVVTYGRGAHNQPLSPTFGWISDVIARSQSNSTKIGFPQIISTPEEQNLLLSILQVNSKRLSADYVPDLRKTEKRFMVSFFLPIGPLSQLDIGKLANCSGCIVCGNKTISKCSGCLSVEYCGRDCQKLHWKEHKPMCVSLKGGTWHTVTVSTEAPEIRIASLLEGKPLVANYLNNQNPFHPSAYKSKTEVQSADPTSLPPNIHGDRPFLVKIQCPFNPVLRSLGGSMLIYDRQRSFHAHFSAADDQATYDEAMKQPGMATQLKIYRWAKRVGDCQLSICFDRPPSKDPLW</sequence>
<dbReference type="Gene3D" id="6.10.140.2220">
    <property type="match status" value="1"/>
</dbReference>
<feature type="domain" description="MYND-type" evidence="5">
    <location>
        <begin position="365"/>
        <end position="401"/>
    </location>
</feature>
<comment type="caution">
    <text evidence="6">The sequence shown here is derived from an EMBL/GenBank/DDBJ whole genome shotgun (WGS) entry which is preliminary data.</text>
</comment>
<dbReference type="Pfam" id="PF01753">
    <property type="entry name" value="zf-MYND"/>
    <property type="match status" value="1"/>
</dbReference>
<name>A0A9P7RYC5_9AGAR</name>
<dbReference type="PROSITE" id="PS50865">
    <property type="entry name" value="ZF_MYND_2"/>
    <property type="match status" value="1"/>
</dbReference>
<organism evidence="6 7">
    <name type="scientific">Marasmius oreades</name>
    <name type="common">fairy-ring Marasmius</name>
    <dbReference type="NCBI Taxonomy" id="181124"/>
    <lineage>
        <taxon>Eukaryota</taxon>
        <taxon>Fungi</taxon>
        <taxon>Dikarya</taxon>
        <taxon>Basidiomycota</taxon>
        <taxon>Agaricomycotina</taxon>
        <taxon>Agaricomycetes</taxon>
        <taxon>Agaricomycetidae</taxon>
        <taxon>Agaricales</taxon>
        <taxon>Marasmiineae</taxon>
        <taxon>Marasmiaceae</taxon>
        <taxon>Marasmius</taxon>
    </lineage>
</organism>
<dbReference type="OrthoDB" id="341421at2759"/>
<evidence type="ECO:0000313" key="6">
    <source>
        <dbReference type="EMBL" id="KAG7091273.1"/>
    </source>
</evidence>
<protein>
    <recommendedName>
        <fullName evidence="5">MYND-type domain-containing protein</fullName>
    </recommendedName>
</protein>
<evidence type="ECO:0000256" key="1">
    <source>
        <dbReference type="ARBA" id="ARBA00022723"/>
    </source>
</evidence>
<evidence type="ECO:0000256" key="4">
    <source>
        <dbReference type="PROSITE-ProRule" id="PRU00134"/>
    </source>
</evidence>
<dbReference type="RefSeq" id="XP_043007743.1">
    <property type="nucleotide sequence ID" value="XM_043155278.1"/>
</dbReference>
<keyword evidence="2 4" id="KW-0863">Zinc-finger</keyword>
<dbReference type="GO" id="GO:0008270">
    <property type="term" value="F:zinc ion binding"/>
    <property type="evidence" value="ECO:0007669"/>
    <property type="project" value="UniProtKB-KW"/>
</dbReference>
<evidence type="ECO:0000313" key="7">
    <source>
        <dbReference type="Proteomes" id="UP001049176"/>
    </source>
</evidence>
<dbReference type="KEGG" id="more:E1B28_010323"/>
<evidence type="ECO:0000259" key="5">
    <source>
        <dbReference type="PROSITE" id="PS50865"/>
    </source>
</evidence>